<evidence type="ECO:0000256" key="3">
    <source>
        <dbReference type="ARBA" id="ARBA00012982"/>
    </source>
</evidence>
<dbReference type="RefSeq" id="WP_170231614.1">
    <property type="nucleotide sequence ID" value="NZ_VFPA01000004.1"/>
</dbReference>
<evidence type="ECO:0000256" key="6">
    <source>
        <dbReference type="ARBA" id="ARBA00048807"/>
    </source>
</evidence>
<evidence type="ECO:0000256" key="4">
    <source>
        <dbReference type="ARBA" id="ARBA00018141"/>
    </source>
</evidence>
<dbReference type="Proteomes" id="UP000315677">
    <property type="component" value="Unassembled WGS sequence"/>
</dbReference>
<dbReference type="InterPro" id="IPR038418">
    <property type="entry name" value="6-PTP_synth/QueD_sf"/>
</dbReference>
<dbReference type="AlphaFoldDB" id="A0A543D9L4"/>
<protein>
    <recommendedName>
        <fullName evidence="4">6-carboxy-5,6,7,8-tetrahydropterin synthase</fullName>
        <ecNumber evidence="3">4.1.2.50</ecNumber>
    </recommendedName>
    <alternativeName>
        <fullName evidence="5">Queuosine biosynthesis protein QueD</fullName>
    </alternativeName>
</protein>
<evidence type="ECO:0000256" key="5">
    <source>
        <dbReference type="ARBA" id="ARBA00031449"/>
    </source>
</evidence>
<comment type="catalytic activity">
    <reaction evidence="6">
        <text>7,8-dihydroneopterin 3'-triphosphate + H2O = 6-carboxy-5,6,7,8-tetrahydropterin + triphosphate + acetaldehyde + 2 H(+)</text>
        <dbReference type="Rhea" id="RHEA:27966"/>
        <dbReference type="ChEBI" id="CHEBI:15343"/>
        <dbReference type="ChEBI" id="CHEBI:15377"/>
        <dbReference type="ChEBI" id="CHEBI:15378"/>
        <dbReference type="ChEBI" id="CHEBI:18036"/>
        <dbReference type="ChEBI" id="CHEBI:58462"/>
        <dbReference type="ChEBI" id="CHEBI:61032"/>
        <dbReference type="EC" id="4.1.2.50"/>
    </reaction>
</comment>
<comment type="caution">
    <text evidence="7">The sequence shown here is derived from an EMBL/GenBank/DDBJ whole genome shotgun (WGS) entry which is preliminary data.</text>
</comment>
<dbReference type="InterPro" id="IPR007115">
    <property type="entry name" value="6-PTP_synth/QueD"/>
</dbReference>
<keyword evidence="8" id="KW-1185">Reference proteome</keyword>
<evidence type="ECO:0000256" key="1">
    <source>
        <dbReference type="ARBA" id="ARBA00005061"/>
    </source>
</evidence>
<dbReference type="GO" id="GO:0070497">
    <property type="term" value="F:6-carboxytetrahydropterin synthase activity"/>
    <property type="evidence" value="ECO:0007669"/>
    <property type="project" value="UniProtKB-EC"/>
</dbReference>
<proteinExistence type="inferred from homology"/>
<dbReference type="Pfam" id="PF01242">
    <property type="entry name" value="PTPS"/>
    <property type="match status" value="1"/>
</dbReference>
<dbReference type="SUPFAM" id="SSF55620">
    <property type="entry name" value="Tetrahydrobiopterin biosynthesis enzymes-like"/>
    <property type="match status" value="1"/>
</dbReference>
<organism evidence="7 8">
    <name type="scientific">Pseudonocardia kunmingensis</name>
    <dbReference type="NCBI Taxonomy" id="630975"/>
    <lineage>
        <taxon>Bacteria</taxon>
        <taxon>Bacillati</taxon>
        <taxon>Actinomycetota</taxon>
        <taxon>Actinomycetes</taxon>
        <taxon>Pseudonocardiales</taxon>
        <taxon>Pseudonocardiaceae</taxon>
        <taxon>Pseudonocardia</taxon>
    </lineage>
</organism>
<dbReference type="EC" id="4.1.2.50" evidence="3"/>
<evidence type="ECO:0000313" key="7">
    <source>
        <dbReference type="EMBL" id="TQM06027.1"/>
    </source>
</evidence>
<evidence type="ECO:0000256" key="2">
    <source>
        <dbReference type="ARBA" id="ARBA00008900"/>
    </source>
</evidence>
<sequence>MNNAPEDIDAGAFARYRGTVTVRFSAALRIAGLEPGETAGRLHGHDFTAVFLFESATLTYPGVVVDHDMRDEITGRITDRLHHRDLDRLLDRAATCEALADYLATWYVRSARPPGHARLLAVTVTTAAGDHGEIHLPAPRHHPAGGSR</sequence>
<dbReference type="Gene3D" id="3.30.479.10">
    <property type="entry name" value="6-pyruvoyl tetrahydropterin synthase/QueD"/>
    <property type="match status" value="1"/>
</dbReference>
<gene>
    <name evidence="7" type="ORF">FB558_6261</name>
</gene>
<evidence type="ECO:0000313" key="8">
    <source>
        <dbReference type="Proteomes" id="UP000315677"/>
    </source>
</evidence>
<dbReference type="UniPathway" id="UPA00391"/>
<comment type="pathway">
    <text evidence="1">Purine metabolism; 7-cyano-7-deazaguanine biosynthesis.</text>
</comment>
<accession>A0A543D9L4</accession>
<name>A0A543D9L4_9PSEU</name>
<dbReference type="EMBL" id="VFPA01000004">
    <property type="protein sequence ID" value="TQM06027.1"/>
    <property type="molecule type" value="Genomic_DNA"/>
</dbReference>
<comment type="similarity">
    <text evidence="2">Belongs to the PTPS family. QueD subfamily.</text>
</comment>
<reference evidence="7 8" key="1">
    <citation type="submission" date="2019-06" db="EMBL/GenBank/DDBJ databases">
        <title>Sequencing the genomes of 1000 actinobacteria strains.</title>
        <authorList>
            <person name="Klenk H.-P."/>
        </authorList>
    </citation>
    <scope>NUCLEOTIDE SEQUENCE [LARGE SCALE GENOMIC DNA]</scope>
    <source>
        <strain evidence="7 8">DSM 45301</strain>
    </source>
</reference>